<protein>
    <submittedName>
        <fullName evidence="1">CGG triplet repeat-binding protein 1</fullName>
    </submittedName>
</protein>
<dbReference type="PANTHER" id="PTHR32344">
    <property type="entry name" value="U1-TYPE DOMAIN-CONTAINING PROTEIN"/>
    <property type="match status" value="1"/>
</dbReference>
<dbReference type="PANTHER" id="PTHR32344:SF1">
    <property type="entry name" value="U1-TYPE DOMAIN-CONTAINING PROTEIN"/>
    <property type="match status" value="1"/>
</dbReference>
<gene>
    <name evidence="1" type="ORF">PoB_000777500</name>
</gene>
<evidence type="ECO:0000313" key="2">
    <source>
        <dbReference type="Proteomes" id="UP000735302"/>
    </source>
</evidence>
<comment type="caution">
    <text evidence="1">The sequence shown here is derived from an EMBL/GenBank/DDBJ whole genome shotgun (WGS) entry which is preliminary data.</text>
</comment>
<dbReference type="AlphaFoldDB" id="A0AAV3YET7"/>
<dbReference type="GO" id="GO:0003690">
    <property type="term" value="F:double-stranded DNA binding"/>
    <property type="evidence" value="ECO:0007669"/>
    <property type="project" value="InterPro"/>
</dbReference>
<dbReference type="EMBL" id="BLXT01000921">
    <property type="protein sequence ID" value="GFN81269.1"/>
    <property type="molecule type" value="Genomic_DNA"/>
</dbReference>
<reference evidence="1 2" key="1">
    <citation type="journal article" date="2021" name="Elife">
        <title>Chloroplast acquisition without the gene transfer in kleptoplastic sea slugs, Plakobranchus ocellatus.</title>
        <authorList>
            <person name="Maeda T."/>
            <person name="Takahashi S."/>
            <person name="Yoshida T."/>
            <person name="Shimamura S."/>
            <person name="Takaki Y."/>
            <person name="Nagai Y."/>
            <person name="Toyoda A."/>
            <person name="Suzuki Y."/>
            <person name="Arimoto A."/>
            <person name="Ishii H."/>
            <person name="Satoh N."/>
            <person name="Nishiyama T."/>
            <person name="Hasebe M."/>
            <person name="Maruyama T."/>
            <person name="Minagawa J."/>
            <person name="Obokata J."/>
            <person name="Shigenobu S."/>
        </authorList>
    </citation>
    <scope>NUCLEOTIDE SEQUENCE [LARGE SCALE GENOMIC DNA]</scope>
</reference>
<name>A0AAV3YET7_9GAST</name>
<dbReference type="Proteomes" id="UP000735302">
    <property type="component" value="Unassembled WGS sequence"/>
</dbReference>
<proteinExistence type="predicted"/>
<dbReference type="GO" id="GO:0006357">
    <property type="term" value="P:regulation of transcription by RNA polymerase II"/>
    <property type="evidence" value="ECO:0007669"/>
    <property type="project" value="InterPro"/>
</dbReference>
<dbReference type="GO" id="GO:0005634">
    <property type="term" value="C:nucleus"/>
    <property type="evidence" value="ECO:0007669"/>
    <property type="project" value="InterPro"/>
</dbReference>
<keyword evidence="2" id="KW-1185">Reference proteome</keyword>
<organism evidence="1 2">
    <name type="scientific">Plakobranchus ocellatus</name>
    <dbReference type="NCBI Taxonomy" id="259542"/>
    <lineage>
        <taxon>Eukaryota</taxon>
        <taxon>Metazoa</taxon>
        <taxon>Spiralia</taxon>
        <taxon>Lophotrochozoa</taxon>
        <taxon>Mollusca</taxon>
        <taxon>Gastropoda</taxon>
        <taxon>Heterobranchia</taxon>
        <taxon>Euthyneura</taxon>
        <taxon>Panpulmonata</taxon>
        <taxon>Sacoglossa</taxon>
        <taxon>Placobranchoidea</taxon>
        <taxon>Plakobranchidae</taxon>
        <taxon>Plakobranchus</taxon>
    </lineage>
</organism>
<dbReference type="InterPro" id="IPR033375">
    <property type="entry name" value="Cggbp1"/>
</dbReference>
<evidence type="ECO:0000313" key="1">
    <source>
        <dbReference type="EMBL" id="GFN81269.1"/>
    </source>
</evidence>
<accession>A0AAV3YET7</accession>
<sequence length="228" mass="26087">MEWVAMLAAANIPPSKTDHHAVRDFLHKRVVIGGAIPHRKQLQECYLEREYSKRKEPPTTALWLKRSLAVLQIMALLSTWSLPDNASYIMRKAYTAVFKGLFPNSVHITCLAHIMNLLGEAFKQPFKQVNQFIKNMNAIFRNAGARKFRFLHHLKSVKASQKATMPPNSIGTRSMLKSMENAFDAEDVTMQDVEKYCSEDNLMAQKSDDRHFQPGLLVKPKLQKYMAP</sequence>